<evidence type="ECO:0000256" key="1">
    <source>
        <dbReference type="ARBA" id="ARBA00004604"/>
    </source>
</evidence>
<accession>A0A822XFJ3</accession>
<dbReference type="AlphaFoldDB" id="A0A822XFJ3"/>
<keyword evidence="4" id="KW-0175">Coiled coil</keyword>
<sequence length="151" mass="17434">MFIVDKTEEDGMGDVDDEASESESEEEDAVLTGPSKNSIYNRDGLLEKLGDTSWPDNVEWIHKFYIGIDQEQEIDVNDDLAPELAFYTQALEGTWLAFERLHSMGLLFLRPSDYYVEIVETDSRMEKVKIRLKIEEAGERRKARESKSKYS</sequence>
<comment type="subcellular location">
    <subcellularLocation>
        <location evidence="1">Nucleus</location>
        <location evidence="1">Nucleolus</location>
    </subcellularLocation>
</comment>
<dbReference type="EMBL" id="DUZY01000001">
    <property type="protein sequence ID" value="DAD18672.1"/>
    <property type="molecule type" value="Genomic_DNA"/>
</dbReference>
<dbReference type="InterPro" id="IPR008610">
    <property type="entry name" value="Ebp2"/>
</dbReference>
<evidence type="ECO:0000256" key="3">
    <source>
        <dbReference type="ARBA" id="ARBA00022517"/>
    </source>
</evidence>
<evidence type="ECO:0000256" key="4">
    <source>
        <dbReference type="ARBA" id="ARBA00023054"/>
    </source>
</evidence>
<feature type="compositionally biased region" description="Acidic residues" evidence="6">
    <location>
        <begin position="7"/>
        <end position="29"/>
    </location>
</feature>
<protein>
    <submittedName>
        <fullName evidence="7">Uncharacterized protein</fullName>
    </submittedName>
</protein>
<dbReference type="PANTHER" id="PTHR13028">
    <property type="entry name" value="RRNA PROCESSING PROTEIN EBNA1-BINDING PROTEIN-RELATED"/>
    <property type="match status" value="1"/>
</dbReference>
<dbReference type="Proteomes" id="UP000607653">
    <property type="component" value="Unassembled WGS sequence"/>
</dbReference>
<evidence type="ECO:0000256" key="5">
    <source>
        <dbReference type="ARBA" id="ARBA00023242"/>
    </source>
</evidence>
<name>A0A822XFJ3_NELNU</name>
<keyword evidence="3" id="KW-0690">Ribosome biogenesis</keyword>
<organism evidence="7 8">
    <name type="scientific">Nelumbo nucifera</name>
    <name type="common">Sacred lotus</name>
    <dbReference type="NCBI Taxonomy" id="4432"/>
    <lineage>
        <taxon>Eukaryota</taxon>
        <taxon>Viridiplantae</taxon>
        <taxon>Streptophyta</taxon>
        <taxon>Embryophyta</taxon>
        <taxon>Tracheophyta</taxon>
        <taxon>Spermatophyta</taxon>
        <taxon>Magnoliopsida</taxon>
        <taxon>Proteales</taxon>
        <taxon>Nelumbonaceae</taxon>
        <taxon>Nelumbo</taxon>
    </lineage>
</organism>
<evidence type="ECO:0000256" key="2">
    <source>
        <dbReference type="ARBA" id="ARBA00007336"/>
    </source>
</evidence>
<comment type="similarity">
    <text evidence="2">Belongs to the EBP2 family.</text>
</comment>
<evidence type="ECO:0000313" key="8">
    <source>
        <dbReference type="Proteomes" id="UP000607653"/>
    </source>
</evidence>
<keyword evidence="8" id="KW-1185">Reference proteome</keyword>
<feature type="region of interest" description="Disordered" evidence="6">
    <location>
        <begin position="1"/>
        <end position="36"/>
    </location>
</feature>
<proteinExistence type="inferred from homology"/>
<evidence type="ECO:0000313" key="7">
    <source>
        <dbReference type="EMBL" id="DAD18672.1"/>
    </source>
</evidence>
<evidence type="ECO:0000256" key="6">
    <source>
        <dbReference type="SAM" id="MobiDB-lite"/>
    </source>
</evidence>
<dbReference type="GO" id="GO:0042254">
    <property type="term" value="P:ribosome biogenesis"/>
    <property type="evidence" value="ECO:0007669"/>
    <property type="project" value="UniProtKB-KW"/>
</dbReference>
<reference evidence="7 8" key="1">
    <citation type="journal article" date="2020" name="Mol. Biol. Evol.">
        <title>Distinct Expression and Methylation Patterns for Genes with Different Fates following a Single Whole-Genome Duplication in Flowering Plants.</title>
        <authorList>
            <person name="Shi T."/>
            <person name="Rahmani R.S."/>
            <person name="Gugger P.F."/>
            <person name="Wang M."/>
            <person name="Li H."/>
            <person name="Zhang Y."/>
            <person name="Li Z."/>
            <person name="Wang Q."/>
            <person name="Van de Peer Y."/>
            <person name="Marchal K."/>
            <person name="Chen J."/>
        </authorList>
    </citation>
    <scope>NUCLEOTIDE SEQUENCE [LARGE SCALE GENOMIC DNA]</scope>
    <source>
        <tissue evidence="7">Leaf</tissue>
    </source>
</reference>
<dbReference type="Pfam" id="PF05890">
    <property type="entry name" value="Ebp2"/>
    <property type="match status" value="1"/>
</dbReference>
<dbReference type="GO" id="GO:0005730">
    <property type="term" value="C:nucleolus"/>
    <property type="evidence" value="ECO:0007669"/>
    <property type="project" value="UniProtKB-SubCell"/>
</dbReference>
<comment type="caution">
    <text evidence="7">The sequence shown here is derived from an EMBL/GenBank/DDBJ whole genome shotgun (WGS) entry which is preliminary data.</text>
</comment>
<dbReference type="PANTHER" id="PTHR13028:SF0">
    <property type="entry name" value="RRNA-PROCESSING PROTEIN EBP2-RELATED"/>
    <property type="match status" value="1"/>
</dbReference>
<keyword evidence="5" id="KW-0539">Nucleus</keyword>
<gene>
    <name evidence="7" type="ORF">HUJ06_020135</name>
</gene>